<organism evidence="4 5">
    <name type="scientific">Coffea canephora</name>
    <name type="common">Robusta coffee</name>
    <dbReference type="NCBI Taxonomy" id="49390"/>
    <lineage>
        <taxon>Eukaryota</taxon>
        <taxon>Viridiplantae</taxon>
        <taxon>Streptophyta</taxon>
        <taxon>Embryophyta</taxon>
        <taxon>Tracheophyta</taxon>
        <taxon>Spermatophyta</taxon>
        <taxon>Magnoliopsida</taxon>
        <taxon>eudicotyledons</taxon>
        <taxon>Gunneridae</taxon>
        <taxon>Pentapetalae</taxon>
        <taxon>asterids</taxon>
        <taxon>lamiids</taxon>
        <taxon>Gentianales</taxon>
        <taxon>Rubiaceae</taxon>
        <taxon>Ixoroideae</taxon>
        <taxon>Gardenieae complex</taxon>
        <taxon>Bertiereae - Coffeeae clade</taxon>
        <taxon>Coffeeae</taxon>
        <taxon>Coffea</taxon>
    </lineage>
</organism>
<dbReference type="CDD" id="cd07816">
    <property type="entry name" value="Bet_v1-like"/>
    <property type="match status" value="1"/>
</dbReference>
<dbReference type="InterPro" id="IPR000916">
    <property type="entry name" value="Bet_v_I/MLP"/>
</dbReference>
<protein>
    <submittedName>
        <fullName evidence="4">DH200=94 genomic scaffold, scaffold_669</fullName>
    </submittedName>
</protein>
<dbReference type="STRING" id="49390.A0A068VGD5"/>
<dbReference type="PANTHER" id="PTHR31213:SF19">
    <property type="entry name" value="BET V I_MAJOR LATEX PROTEIN DOMAIN-CONTAINING PROTEIN"/>
    <property type="match status" value="1"/>
</dbReference>
<dbReference type="Gramene" id="CDP19766">
    <property type="protein sequence ID" value="CDP19766"/>
    <property type="gene ID" value="GSCOC_T00009516001"/>
</dbReference>
<comment type="similarity">
    <text evidence="1">Belongs to the BetVI family.</text>
</comment>
<dbReference type="InterPro" id="IPR050279">
    <property type="entry name" value="Plant_def-hormone_signal"/>
</dbReference>
<dbReference type="GO" id="GO:0005737">
    <property type="term" value="C:cytoplasm"/>
    <property type="evidence" value="ECO:0007669"/>
    <property type="project" value="TreeGrafter"/>
</dbReference>
<evidence type="ECO:0000313" key="4">
    <source>
        <dbReference type="EMBL" id="CDP19766.1"/>
    </source>
</evidence>
<dbReference type="OrthoDB" id="1879545at2759"/>
<sequence length="166" mass="18296">MFGTLSDELEVKAPASEAWKVYGTLLLADVVRQQLPDVLDKIDVLEGDGGPGTKLKLTFPPDNQLMSYSKEQFVVVDDQKMMKVAEVFEGGYLNLGFTLYRVTFQVLPNLNDESSCTTKCILDYELKEDAAENASLINIQPFTAIMKAAANYLETGNATPTTTTNK</sequence>
<dbReference type="GO" id="GO:0005634">
    <property type="term" value="C:nucleus"/>
    <property type="evidence" value="ECO:0007669"/>
    <property type="project" value="TreeGrafter"/>
</dbReference>
<evidence type="ECO:0000256" key="2">
    <source>
        <dbReference type="ARBA" id="ARBA00022589"/>
    </source>
</evidence>
<dbReference type="GO" id="GO:0009738">
    <property type="term" value="P:abscisic acid-activated signaling pathway"/>
    <property type="evidence" value="ECO:0007669"/>
    <property type="project" value="TreeGrafter"/>
</dbReference>
<name>A0A068VGD5_COFCA</name>
<dbReference type="PhylomeDB" id="A0A068VGD5"/>
<dbReference type="GO" id="GO:0010427">
    <property type="term" value="F:abscisic acid binding"/>
    <property type="evidence" value="ECO:0007669"/>
    <property type="project" value="TreeGrafter"/>
</dbReference>
<feature type="domain" description="Bet v I/Major latex protein" evidence="3">
    <location>
        <begin position="3"/>
        <end position="153"/>
    </location>
</feature>
<accession>A0A068VGD5</accession>
<dbReference type="GO" id="GO:0038023">
    <property type="term" value="F:signaling receptor activity"/>
    <property type="evidence" value="ECO:0007669"/>
    <property type="project" value="TreeGrafter"/>
</dbReference>
<dbReference type="GO" id="GO:0004864">
    <property type="term" value="F:protein phosphatase inhibitor activity"/>
    <property type="evidence" value="ECO:0007669"/>
    <property type="project" value="TreeGrafter"/>
</dbReference>
<dbReference type="InParanoid" id="A0A068VGD5"/>
<dbReference type="Proteomes" id="UP000295252">
    <property type="component" value="Unassembled WGS sequence"/>
</dbReference>
<proteinExistence type="inferred from homology"/>
<dbReference type="GO" id="GO:0006952">
    <property type="term" value="P:defense response"/>
    <property type="evidence" value="ECO:0007669"/>
    <property type="project" value="InterPro"/>
</dbReference>
<dbReference type="EMBL" id="HG739753">
    <property type="protein sequence ID" value="CDP19766.1"/>
    <property type="molecule type" value="Genomic_DNA"/>
</dbReference>
<dbReference type="Gene3D" id="3.30.530.20">
    <property type="match status" value="1"/>
</dbReference>
<keyword evidence="2" id="KW-0017">Alkaloid metabolism</keyword>
<dbReference type="AlphaFoldDB" id="A0A068VGD5"/>
<reference evidence="5" key="1">
    <citation type="journal article" date="2014" name="Science">
        <title>The coffee genome provides insight into the convergent evolution of caffeine biosynthesis.</title>
        <authorList>
            <person name="Denoeud F."/>
            <person name="Carretero-Paulet L."/>
            <person name="Dereeper A."/>
            <person name="Droc G."/>
            <person name="Guyot R."/>
            <person name="Pietrella M."/>
            <person name="Zheng C."/>
            <person name="Alberti A."/>
            <person name="Anthony F."/>
            <person name="Aprea G."/>
            <person name="Aury J.M."/>
            <person name="Bento P."/>
            <person name="Bernard M."/>
            <person name="Bocs S."/>
            <person name="Campa C."/>
            <person name="Cenci A."/>
            <person name="Combes M.C."/>
            <person name="Crouzillat D."/>
            <person name="Da Silva C."/>
            <person name="Daddiego L."/>
            <person name="De Bellis F."/>
            <person name="Dussert S."/>
            <person name="Garsmeur O."/>
            <person name="Gayraud T."/>
            <person name="Guignon V."/>
            <person name="Jahn K."/>
            <person name="Jamilloux V."/>
            <person name="Joet T."/>
            <person name="Labadie K."/>
            <person name="Lan T."/>
            <person name="Leclercq J."/>
            <person name="Lepelley M."/>
            <person name="Leroy T."/>
            <person name="Li L.T."/>
            <person name="Librado P."/>
            <person name="Lopez L."/>
            <person name="Munoz A."/>
            <person name="Noel B."/>
            <person name="Pallavicini A."/>
            <person name="Perrotta G."/>
            <person name="Poncet V."/>
            <person name="Pot D."/>
            <person name="Priyono X."/>
            <person name="Rigoreau M."/>
            <person name="Rouard M."/>
            <person name="Rozas J."/>
            <person name="Tranchant-Dubreuil C."/>
            <person name="VanBuren R."/>
            <person name="Zhang Q."/>
            <person name="Andrade A.C."/>
            <person name="Argout X."/>
            <person name="Bertrand B."/>
            <person name="de Kochko A."/>
            <person name="Graziosi G."/>
            <person name="Henry R.J."/>
            <person name="Jayarama X."/>
            <person name="Ming R."/>
            <person name="Nagai C."/>
            <person name="Rounsley S."/>
            <person name="Sankoff D."/>
            <person name="Giuliano G."/>
            <person name="Albert V.A."/>
            <person name="Wincker P."/>
            <person name="Lashermes P."/>
        </authorList>
    </citation>
    <scope>NUCLEOTIDE SEQUENCE [LARGE SCALE GENOMIC DNA]</scope>
    <source>
        <strain evidence="5">cv. DH200-94</strain>
    </source>
</reference>
<evidence type="ECO:0000259" key="3">
    <source>
        <dbReference type="Pfam" id="PF00407"/>
    </source>
</evidence>
<gene>
    <name evidence="4" type="ORF">GSCOC_T00009516001</name>
</gene>
<keyword evidence="5" id="KW-1185">Reference proteome</keyword>
<dbReference type="OMA" id="KGKETCI"/>
<dbReference type="SUPFAM" id="SSF55961">
    <property type="entry name" value="Bet v1-like"/>
    <property type="match status" value="1"/>
</dbReference>
<evidence type="ECO:0000313" key="5">
    <source>
        <dbReference type="Proteomes" id="UP000295252"/>
    </source>
</evidence>
<dbReference type="InterPro" id="IPR023393">
    <property type="entry name" value="START-like_dom_sf"/>
</dbReference>
<dbReference type="GO" id="GO:0009820">
    <property type="term" value="P:alkaloid metabolic process"/>
    <property type="evidence" value="ECO:0007669"/>
    <property type="project" value="UniProtKB-KW"/>
</dbReference>
<dbReference type="Pfam" id="PF00407">
    <property type="entry name" value="Bet_v_1"/>
    <property type="match status" value="1"/>
</dbReference>
<evidence type="ECO:0000256" key="1">
    <source>
        <dbReference type="ARBA" id="ARBA00009744"/>
    </source>
</evidence>
<dbReference type="PANTHER" id="PTHR31213">
    <property type="entry name" value="OS08G0374000 PROTEIN-RELATED"/>
    <property type="match status" value="1"/>
</dbReference>